<feature type="DNA-binding region" description="H-T-H motif" evidence="2">
    <location>
        <begin position="45"/>
        <end position="64"/>
    </location>
</feature>
<dbReference type="InterPro" id="IPR001647">
    <property type="entry name" value="HTH_TetR"/>
</dbReference>
<evidence type="ECO:0000256" key="2">
    <source>
        <dbReference type="PROSITE-ProRule" id="PRU00335"/>
    </source>
</evidence>
<dbReference type="PANTHER" id="PTHR30055">
    <property type="entry name" value="HTH-TYPE TRANSCRIPTIONAL REGULATOR RUTR"/>
    <property type="match status" value="1"/>
</dbReference>
<organism evidence="4 5">
    <name type="scientific">Celerinatantimonas diazotrophica</name>
    <dbReference type="NCBI Taxonomy" id="412034"/>
    <lineage>
        <taxon>Bacteria</taxon>
        <taxon>Pseudomonadati</taxon>
        <taxon>Pseudomonadota</taxon>
        <taxon>Gammaproteobacteria</taxon>
        <taxon>Celerinatantimonadaceae</taxon>
        <taxon>Celerinatantimonas</taxon>
    </lineage>
</organism>
<dbReference type="InterPro" id="IPR023772">
    <property type="entry name" value="DNA-bd_HTH_TetR-type_CS"/>
</dbReference>
<dbReference type="RefSeq" id="WP_131912586.1">
    <property type="nucleotide sequence ID" value="NZ_OU594967.1"/>
</dbReference>
<dbReference type="InterPro" id="IPR050109">
    <property type="entry name" value="HTH-type_TetR-like_transc_reg"/>
</dbReference>
<dbReference type="GO" id="GO:0000976">
    <property type="term" value="F:transcription cis-regulatory region binding"/>
    <property type="evidence" value="ECO:0007669"/>
    <property type="project" value="TreeGrafter"/>
</dbReference>
<dbReference type="EMBL" id="SMGD01000012">
    <property type="protein sequence ID" value="TCK58074.1"/>
    <property type="molecule type" value="Genomic_DNA"/>
</dbReference>
<sequence length="205" mass="23025">MKKETETSMITVRKAPKQYRSETLVASILEASIQVLEQYGIVKFTTARVAERAGVSVGSLYQYFPNKAAILFQLQCDEWQQNTNMIAAILNNSALSHKERLERLVQQFIKSECEEATMRQALADAAPFYRDAPGVAEIKAQGKRIFSEFVQDICQDQATTAIKIEVLMRTLGSVGKDFSIQTRSPKQIDQFAEQISIMLCGYLGL</sequence>
<feature type="domain" description="HTH tetR-type" evidence="3">
    <location>
        <begin position="22"/>
        <end position="82"/>
    </location>
</feature>
<dbReference type="PRINTS" id="PR00455">
    <property type="entry name" value="HTHTETR"/>
</dbReference>
<dbReference type="Proteomes" id="UP000295565">
    <property type="component" value="Unassembled WGS sequence"/>
</dbReference>
<evidence type="ECO:0000256" key="1">
    <source>
        <dbReference type="ARBA" id="ARBA00023125"/>
    </source>
</evidence>
<protein>
    <submittedName>
        <fullName evidence="4">TetR family transcriptional regulator</fullName>
    </submittedName>
</protein>
<evidence type="ECO:0000313" key="4">
    <source>
        <dbReference type="EMBL" id="TCK58074.1"/>
    </source>
</evidence>
<name>A0A4R1K235_9GAMM</name>
<evidence type="ECO:0000259" key="3">
    <source>
        <dbReference type="PROSITE" id="PS50977"/>
    </source>
</evidence>
<dbReference type="InterPro" id="IPR040804">
    <property type="entry name" value="TetR_C_18"/>
</dbReference>
<dbReference type="SUPFAM" id="SSF46689">
    <property type="entry name" value="Homeodomain-like"/>
    <property type="match status" value="1"/>
</dbReference>
<dbReference type="Gene3D" id="1.10.357.10">
    <property type="entry name" value="Tetracycline Repressor, domain 2"/>
    <property type="match status" value="1"/>
</dbReference>
<comment type="caution">
    <text evidence="4">The sequence shown here is derived from an EMBL/GenBank/DDBJ whole genome shotgun (WGS) entry which is preliminary data.</text>
</comment>
<dbReference type="PANTHER" id="PTHR30055:SF201">
    <property type="entry name" value="TRANSCRIPTIONAL REGULATORY PROTEIN"/>
    <property type="match status" value="1"/>
</dbReference>
<dbReference type="AlphaFoldDB" id="A0A4R1K235"/>
<accession>A0A4R1K235</accession>
<dbReference type="PROSITE" id="PS50977">
    <property type="entry name" value="HTH_TETR_2"/>
    <property type="match status" value="1"/>
</dbReference>
<dbReference type="OrthoDB" id="5816932at2"/>
<dbReference type="Pfam" id="PF00440">
    <property type="entry name" value="TetR_N"/>
    <property type="match status" value="1"/>
</dbReference>
<gene>
    <name evidence="4" type="ORF">EV690_1779</name>
</gene>
<dbReference type="GO" id="GO:0003700">
    <property type="term" value="F:DNA-binding transcription factor activity"/>
    <property type="evidence" value="ECO:0007669"/>
    <property type="project" value="TreeGrafter"/>
</dbReference>
<dbReference type="Pfam" id="PF17923">
    <property type="entry name" value="TetR_C_18"/>
    <property type="match status" value="1"/>
</dbReference>
<keyword evidence="5" id="KW-1185">Reference proteome</keyword>
<keyword evidence="1 2" id="KW-0238">DNA-binding</keyword>
<dbReference type="PROSITE" id="PS01081">
    <property type="entry name" value="HTH_TETR_1"/>
    <property type="match status" value="1"/>
</dbReference>
<proteinExistence type="predicted"/>
<reference evidence="4 5" key="1">
    <citation type="submission" date="2019-03" db="EMBL/GenBank/DDBJ databases">
        <title>Genomic Encyclopedia of Type Strains, Phase IV (KMG-IV): sequencing the most valuable type-strain genomes for metagenomic binning, comparative biology and taxonomic classification.</title>
        <authorList>
            <person name="Goeker M."/>
        </authorList>
    </citation>
    <scope>NUCLEOTIDE SEQUENCE [LARGE SCALE GENOMIC DNA]</scope>
    <source>
        <strain evidence="4 5">DSM 18577</strain>
    </source>
</reference>
<evidence type="ECO:0000313" key="5">
    <source>
        <dbReference type="Proteomes" id="UP000295565"/>
    </source>
</evidence>
<dbReference type="InterPro" id="IPR009057">
    <property type="entry name" value="Homeodomain-like_sf"/>
</dbReference>